<keyword evidence="3" id="KW-1185">Reference proteome</keyword>
<gene>
    <name evidence="2" type="ORF">ILEXP_LOCUS30842</name>
</gene>
<dbReference type="EMBL" id="CAUOFW020003785">
    <property type="protein sequence ID" value="CAK9162010.1"/>
    <property type="molecule type" value="Genomic_DNA"/>
</dbReference>
<proteinExistence type="predicted"/>
<reference evidence="2 3" key="1">
    <citation type="submission" date="2024-02" db="EMBL/GenBank/DDBJ databases">
        <authorList>
            <person name="Vignale AGUSTIN F."/>
            <person name="Sosa J E."/>
            <person name="Modenutti C."/>
        </authorList>
    </citation>
    <scope>NUCLEOTIDE SEQUENCE [LARGE SCALE GENOMIC DNA]</scope>
</reference>
<comment type="caution">
    <text evidence="2">The sequence shown here is derived from an EMBL/GenBank/DDBJ whole genome shotgun (WGS) entry which is preliminary data.</text>
</comment>
<protein>
    <submittedName>
        <fullName evidence="2">Uncharacterized protein</fullName>
    </submittedName>
</protein>
<organism evidence="2 3">
    <name type="scientific">Ilex paraguariensis</name>
    <name type="common">yerba mate</name>
    <dbReference type="NCBI Taxonomy" id="185542"/>
    <lineage>
        <taxon>Eukaryota</taxon>
        <taxon>Viridiplantae</taxon>
        <taxon>Streptophyta</taxon>
        <taxon>Embryophyta</taxon>
        <taxon>Tracheophyta</taxon>
        <taxon>Spermatophyta</taxon>
        <taxon>Magnoliopsida</taxon>
        <taxon>eudicotyledons</taxon>
        <taxon>Gunneridae</taxon>
        <taxon>Pentapetalae</taxon>
        <taxon>asterids</taxon>
        <taxon>campanulids</taxon>
        <taxon>Aquifoliales</taxon>
        <taxon>Aquifoliaceae</taxon>
        <taxon>Ilex</taxon>
    </lineage>
</organism>
<keyword evidence="1" id="KW-1133">Transmembrane helix</keyword>
<keyword evidence="1" id="KW-0472">Membrane</keyword>
<evidence type="ECO:0000256" key="1">
    <source>
        <dbReference type="SAM" id="Phobius"/>
    </source>
</evidence>
<dbReference type="Proteomes" id="UP001642360">
    <property type="component" value="Unassembled WGS sequence"/>
</dbReference>
<sequence>MPFLVTFGNTVAKPTFFFPTVLIYLLLIFSNYWTFTSAQTETTGIGAIIDDSTRIGKEVKTAMKVAAQNFNSSSVYHKVSLHFHNSEGNPIRALYAEFEFEEEVDEGVEGLNSMGVVQEQQGGWAPYSQVDFLLDWIGLG</sequence>
<evidence type="ECO:0000313" key="3">
    <source>
        <dbReference type="Proteomes" id="UP001642360"/>
    </source>
</evidence>
<accession>A0ABC8SYJ7</accession>
<dbReference type="AlphaFoldDB" id="A0ABC8SYJ7"/>
<name>A0ABC8SYJ7_9AQUA</name>
<keyword evidence="1" id="KW-0812">Transmembrane</keyword>
<feature type="transmembrane region" description="Helical" evidence="1">
    <location>
        <begin position="16"/>
        <end position="35"/>
    </location>
</feature>
<evidence type="ECO:0000313" key="2">
    <source>
        <dbReference type="EMBL" id="CAK9162010.1"/>
    </source>
</evidence>